<evidence type="ECO:0000313" key="9">
    <source>
        <dbReference type="EMBL" id="CDF38325.1"/>
    </source>
</evidence>
<evidence type="ECO:0000256" key="5">
    <source>
        <dbReference type="ARBA" id="ARBA00023136"/>
    </source>
</evidence>
<evidence type="ECO:0000256" key="4">
    <source>
        <dbReference type="ARBA" id="ARBA00022989"/>
    </source>
</evidence>
<sequence>MLLFAFLLLALQLSVSAAADSPPRTVRHPVFLPSPPPRSRQVAPACQLSTTGPAVRKLVQINGSVEHFQTFSLCPVGTSVGNLELVDFSSDQDVLRISTDAPSDVQLDRVSIGDGPSSCQNVSASFTFDRMVGIVSYRLVAKAPAADKILCSTDVAFVIVGLTVYMEKPIDGSSVSSLQGNAQTEKVILSGDGNEVISNYRDNLVQRLIQFKIKIQFPDGTDSASRSLAYVASMLEAMMTNAETDATSPVRFGNSTKNIVNPNEQIHNSSCGVAIETVSEPGGGTIILFSLRYESYKDGPVTLLFEWDLLTRDDAQLADEQFVNILHISVGGDPPPILELIQPVREYRRAGGENLTFVMDNVEGSDLRVLRVGNVRFLEIQGSFRRRSDGLYEAIYITEPGSGAQLEWSLYVSFPERTRKAKIVSVEIPEHLAYNLTPLTIATVEPAFGVPGTNISLSGYFDGFDPTSEDHEIIFGQKTLRMLGILPTVNEEGTQITFICPTREAVGAAYDYEIEVILNDETSASATFTFTIENLTLSIAVYGASYNQKLKQHELGGCAISRFIATLPSGVTEPKSFAWAVVDLADPKNVNLILEGEETETGSKTLFLLPKVFRGKPGKYRVSVSCVVNGEALTADIVVQKLVEPIIGLTLSQIRPRSIAIPDVPVRVSAFVMPPRPECFNQSSKILYKWSYRDVVQQFSYQNFSSSAVNGSSAPARLGREYVIPQNSLAIGTFKVALTAFMEEVPTVFGSASTFLTIRPSTLVPIIGYGASKITHSSSDELLMTAEQSYNPDEKYSGSKSRVDQFVWSCKVSSFGFETSKARDCDNELLPSKGAKSFTVPMTYLQKMRKSISIGDESIAFSIQYSLRVGFQNHLSPEKYQIVEIIADTFQVAKLDDLRVLNNRGESVDWSRVEHFSDIIIEPDGKNVSWSFRVTFPPSSVLMLQKAANLIIHPGYLDPTSPALTQTLPLGVRGGTLRPAQTYEISISISSLQPGMERGEARFLLQTPDKPRLVMPDLPVVFGDSETMYTAYAQVNLDSSHAFLYFFFLVSYEGEEYCLDGCGGHSFVQFKLTEAGTYRIVARLMDMQGKSLLDEVFFAQNVTMTSENFEVSALSTGASIGQFDKKLRDLRFQGDHGTFELLASSLVSRVRKDNTYASSEEDMKVLDLAVDAMHQIVQNSAPTTMTAKSYVKTAGRIAAMDAELFASPKTMYTILSMVDRAVYNVPVNEAYNLEAELLSFYNVSAKHVINALTSASTRIRLQQFTSSSALDSRSLLVDLYRLQEEHLTTVIARDAQCGLVRHLSSLVPGGVAAPDIDDYIITKETVRSRRLQQQSYFDVLSGYENLIEKPSYSSFTIAVLCNPDQAEGLRGEQSSFSWCDNVFETSEGSKKGAYKIDPLQKRLFTIMETLDFVWLSGLGGDDARTDSKFLMTTNVTTLGTDGSLLALPEIPECYKMNISIIKLGVTSIRGCLSADGYMVQALGRPFEPKLLARDYQKNFTAVNSTLSRDMSSTILLRSSEPGIFGVYGQDCPVNARKPVLALPNGGDTTFVYYAFGGVMASVALVVVTWVGTSFSSSGFGAALGIV</sequence>
<dbReference type="GO" id="GO:0006816">
    <property type="term" value="P:calcium ion transport"/>
    <property type="evidence" value="ECO:0007669"/>
    <property type="project" value="TreeGrafter"/>
</dbReference>
<accession>R7QLQ0</accession>
<keyword evidence="4 6" id="KW-1133">Transmembrane helix</keyword>
<dbReference type="OrthoDB" id="4632at2759"/>
<evidence type="ECO:0000313" key="10">
    <source>
        <dbReference type="Proteomes" id="UP000012073"/>
    </source>
</evidence>
<dbReference type="Gramene" id="CDF38325">
    <property type="protein sequence ID" value="CDF38325"/>
    <property type="gene ID" value="CHC_T00000933001"/>
</dbReference>
<evidence type="ECO:0000256" key="6">
    <source>
        <dbReference type="SAM" id="Phobius"/>
    </source>
</evidence>
<dbReference type="GO" id="GO:0005886">
    <property type="term" value="C:plasma membrane"/>
    <property type="evidence" value="ECO:0007669"/>
    <property type="project" value="TreeGrafter"/>
</dbReference>
<reference evidence="10" key="1">
    <citation type="journal article" date="2013" name="Proc. Natl. Acad. Sci. U.S.A.">
        <title>Genome structure and metabolic features in the red seaweed Chondrus crispus shed light on evolution of the Archaeplastida.</title>
        <authorList>
            <person name="Collen J."/>
            <person name="Porcel B."/>
            <person name="Carre W."/>
            <person name="Ball S.G."/>
            <person name="Chaparro C."/>
            <person name="Tonon T."/>
            <person name="Barbeyron T."/>
            <person name="Michel G."/>
            <person name="Noel B."/>
            <person name="Valentin K."/>
            <person name="Elias M."/>
            <person name="Artiguenave F."/>
            <person name="Arun A."/>
            <person name="Aury J.M."/>
            <person name="Barbosa-Neto J.F."/>
            <person name="Bothwell J.H."/>
            <person name="Bouget F.Y."/>
            <person name="Brillet L."/>
            <person name="Cabello-Hurtado F."/>
            <person name="Capella-Gutierrez S."/>
            <person name="Charrier B."/>
            <person name="Cladiere L."/>
            <person name="Cock J.M."/>
            <person name="Coelho S.M."/>
            <person name="Colleoni C."/>
            <person name="Czjzek M."/>
            <person name="Da Silva C."/>
            <person name="Delage L."/>
            <person name="Denoeud F."/>
            <person name="Deschamps P."/>
            <person name="Dittami S.M."/>
            <person name="Gabaldon T."/>
            <person name="Gachon C.M."/>
            <person name="Groisillier A."/>
            <person name="Herve C."/>
            <person name="Jabbari K."/>
            <person name="Katinka M."/>
            <person name="Kloareg B."/>
            <person name="Kowalczyk N."/>
            <person name="Labadie K."/>
            <person name="Leblanc C."/>
            <person name="Lopez P.J."/>
            <person name="McLachlan D.H."/>
            <person name="Meslet-Cladiere L."/>
            <person name="Moustafa A."/>
            <person name="Nehr Z."/>
            <person name="Nyvall Collen P."/>
            <person name="Panaud O."/>
            <person name="Partensky F."/>
            <person name="Poulain J."/>
            <person name="Rensing S.A."/>
            <person name="Rousvoal S."/>
            <person name="Samson G."/>
            <person name="Symeonidi A."/>
            <person name="Weissenbach J."/>
            <person name="Zambounis A."/>
            <person name="Wincker P."/>
            <person name="Boyen C."/>
        </authorList>
    </citation>
    <scope>NUCLEOTIDE SEQUENCE [LARGE SCALE GENOMIC DNA]</scope>
    <source>
        <strain evidence="10">cv. Stackhouse</strain>
    </source>
</reference>
<evidence type="ECO:0000256" key="2">
    <source>
        <dbReference type="ARBA" id="ARBA00022692"/>
    </source>
</evidence>
<evidence type="ECO:0000256" key="1">
    <source>
        <dbReference type="ARBA" id="ARBA00004370"/>
    </source>
</evidence>
<dbReference type="OMA" id="GCLEIND"/>
<dbReference type="InterPro" id="IPR002859">
    <property type="entry name" value="PKD/REJ-like"/>
</dbReference>
<feature type="chain" id="PRO_5004442816" description="PKD/REJ-like domain-containing protein" evidence="7">
    <location>
        <begin position="19"/>
        <end position="1586"/>
    </location>
</feature>
<keyword evidence="10" id="KW-1185">Reference proteome</keyword>
<feature type="signal peptide" evidence="7">
    <location>
        <begin position="1"/>
        <end position="18"/>
    </location>
</feature>
<evidence type="ECO:0000256" key="3">
    <source>
        <dbReference type="ARBA" id="ARBA00022737"/>
    </source>
</evidence>
<dbReference type="Pfam" id="PF02010">
    <property type="entry name" value="REJ"/>
    <property type="match status" value="1"/>
</dbReference>
<name>R7QLQ0_CHOCR</name>
<keyword evidence="5 6" id="KW-0472">Membrane</keyword>
<dbReference type="EMBL" id="HG001916">
    <property type="protein sequence ID" value="CDF38325.1"/>
    <property type="molecule type" value="Genomic_DNA"/>
</dbReference>
<keyword evidence="3" id="KW-0677">Repeat</keyword>
<dbReference type="KEGG" id="ccp:CHC_T00000933001"/>
<dbReference type="Proteomes" id="UP000012073">
    <property type="component" value="Unassembled WGS sequence"/>
</dbReference>
<keyword evidence="7" id="KW-0732">Signal</keyword>
<evidence type="ECO:0000259" key="8">
    <source>
        <dbReference type="Pfam" id="PF02010"/>
    </source>
</evidence>
<dbReference type="GeneID" id="17325926"/>
<comment type="subcellular location">
    <subcellularLocation>
        <location evidence="1">Membrane</location>
    </subcellularLocation>
</comment>
<dbReference type="RefSeq" id="XP_005718210.1">
    <property type="nucleotide sequence ID" value="XM_005718153.1"/>
</dbReference>
<feature type="transmembrane region" description="Helical" evidence="6">
    <location>
        <begin position="1550"/>
        <end position="1570"/>
    </location>
</feature>
<protein>
    <recommendedName>
        <fullName evidence="8">PKD/REJ-like domain-containing protein</fullName>
    </recommendedName>
</protein>
<gene>
    <name evidence="9" type="ORF">CHC_T00000933001</name>
</gene>
<keyword evidence="2 6" id="KW-0812">Transmembrane</keyword>
<organism evidence="9 10">
    <name type="scientific">Chondrus crispus</name>
    <name type="common">Carrageen Irish moss</name>
    <name type="synonym">Polymorpha crispa</name>
    <dbReference type="NCBI Taxonomy" id="2769"/>
    <lineage>
        <taxon>Eukaryota</taxon>
        <taxon>Rhodophyta</taxon>
        <taxon>Florideophyceae</taxon>
        <taxon>Rhodymeniophycidae</taxon>
        <taxon>Gigartinales</taxon>
        <taxon>Gigartinaceae</taxon>
        <taxon>Chondrus</taxon>
    </lineage>
</organism>
<proteinExistence type="predicted"/>
<evidence type="ECO:0000256" key="7">
    <source>
        <dbReference type="SAM" id="SignalP"/>
    </source>
</evidence>
<dbReference type="GO" id="GO:0005261">
    <property type="term" value="F:monoatomic cation channel activity"/>
    <property type="evidence" value="ECO:0007669"/>
    <property type="project" value="TreeGrafter"/>
</dbReference>
<dbReference type="PANTHER" id="PTHR46730:SF1">
    <property type="entry name" value="PLAT DOMAIN-CONTAINING PROTEIN"/>
    <property type="match status" value="1"/>
</dbReference>
<feature type="domain" description="PKD/REJ-like" evidence="8">
    <location>
        <begin position="678"/>
        <end position="848"/>
    </location>
</feature>
<dbReference type="PANTHER" id="PTHR46730">
    <property type="entry name" value="POLYCYSTIN-1"/>
    <property type="match status" value="1"/>
</dbReference>